<sequence>MDTLPNNVISHYFVRTEKDIYYKLALNRLREKGYFPYKHRNVRSAYTSLKRYMDFIFIYEKHSELNIEKTTNLLGGFFK</sequence>
<reference evidence="1" key="1">
    <citation type="submission" date="2023-04" db="EMBL/GenBank/DDBJ databases">
        <title>Molecular characterization of the Integrative and Conjugative elements harboring multidrug-resistance gene from Glaesserella (Haemophilus) parasuis.</title>
        <authorList>
            <person name="Che Y."/>
            <person name="Zhou L."/>
        </authorList>
    </citation>
    <scope>NUCLEOTIDE SEQUENCE</scope>
    <source>
        <strain evidence="1">Z44</strain>
    </source>
</reference>
<proteinExistence type="predicted"/>
<gene>
    <name evidence="1" type="ORF">QBL01_07975</name>
</gene>
<protein>
    <submittedName>
        <fullName evidence="1">Uncharacterized protein</fullName>
    </submittedName>
</protein>
<name>A0AAJ6D9F7_GLAPU</name>
<evidence type="ECO:0000313" key="1">
    <source>
        <dbReference type="EMBL" id="WGE09194.1"/>
    </source>
</evidence>
<dbReference type="Proteomes" id="UP001222296">
    <property type="component" value="Chromosome"/>
</dbReference>
<accession>A0AAJ6D9F7</accession>
<evidence type="ECO:0000313" key="2">
    <source>
        <dbReference type="Proteomes" id="UP001222296"/>
    </source>
</evidence>
<dbReference type="EMBL" id="CP121769">
    <property type="protein sequence ID" value="WGE09194.1"/>
    <property type="molecule type" value="Genomic_DNA"/>
</dbReference>
<dbReference type="AlphaFoldDB" id="A0AAJ6D9F7"/>
<organism evidence="1 2">
    <name type="scientific">Glaesserella parasuis</name>
    <name type="common">Haemophilus parasuis</name>
    <dbReference type="NCBI Taxonomy" id="738"/>
    <lineage>
        <taxon>Bacteria</taxon>
        <taxon>Pseudomonadati</taxon>
        <taxon>Pseudomonadota</taxon>
        <taxon>Gammaproteobacteria</taxon>
        <taxon>Pasteurellales</taxon>
        <taxon>Pasteurellaceae</taxon>
        <taxon>Glaesserella</taxon>
    </lineage>
</organism>
<dbReference type="RefSeq" id="WP_021115911.1">
    <property type="nucleotide sequence ID" value="NZ_CP121769.1"/>
</dbReference>